<evidence type="ECO:0000256" key="1">
    <source>
        <dbReference type="SAM" id="Phobius"/>
    </source>
</evidence>
<protein>
    <submittedName>
        <fullName evidence="2">Uncharacterized protein</fullName>
    </submittedName>
</protein>
<reference evidence="2" key="1">
    <citation type="journal article" date="2014" name="Front. Microbiol.">
        <title>High frequency of phylogenetically diverse reductive dehalogenase-homologous genes in deep subseafloor sedimentary metagenomes.</title>
        <authorList>
            <person name="Kawai M."/>
            <person name="Futagami T."/>
            <person name="Toyoda A."/>
            <person name="Takaki Y."/>
            <person name="Nishi S."/>
            <person name="Hori S."/>
            <person name="Arai W."/>
            <person name="Tsubouchi T."/>
            <person name="Morono Y."/>
            <person name="Uchiyama I."/>
            <person name="Ito T."/>
            <person name="Fujiyama A."/>
            <person name="Inagaki F."/>
            <person name="Takami H."/>
        </authorList>
    </citation>
    <scope>NUCLEOTIDE SEQUENCE</scope>
    <source>
        <strain evidence="2">Expedition CK06-06</strain>
    </source>
</reference>
<comment type="caution">
    <text evidence="2">The sequence shown here is derived from an EMBL/GenBank/DDBJ whole genome shotgun (WGS) entry which is preliminary data.</text>
</comment>
<dbReference type="AlphaFoldDB" id="X1NPC2"/>
<gene>
    <name evidence="2" type="ORF">S06H3_24866</name>
</gene>
<organism evidence="2">
    <name type="scientific">marine sediment metagenome</name>
    <dbReference type="NCBI Taxonomy" id="412755"/>
    <lineage>
        <taxon>unclassified sequences</taxon>
        <taxon>metagenomes</taxon>
        <taxon>ecological metagenomes</taxon>
    </lineage>
</organism>
<proteinExistence type="predicted"/>
<keyword evidence="1" id="KW-0472">Membrane</keyword>
<evidence type="ECO:0000313" key="2">
    <source>
        <dbReference type="EMBL" id="GAI28650.1"/>
    </source>
</evidence>
<feature type="non-terminal residue" evidence="2">
    <location>
        <position position="98"/>
    </location>
</feature>
<keyword evidence="1" id="KW-0812">Transmembrane</keyword>
<name>X1NPC2_9ZZZZ</name>
<dbReference type="EMBL" id="BARV01014033">
    <property type="protein sequence ID" value="GAI28650.1"/>
    <property type="molecule type" value="Genomic_DNA"/>
</dbReference>
<sequence length="98" mass="10564">WPNGEGVMALESIRSGLVIAAQTIAAVSALVLLIGLAIRVRQWQGRAIGNADPAPQDWHLSDAEIDDAVPDDGSDVRLLISLAIDRLSEFEDQELYLA</sequence>
<feature type="transmembrane region" description="Helical" evidence="1">
    <location>
        <begin position="17"/>
        <end position="38"/>
    </location>
</feature>
<feature type="non-terminal residue" evidence="2">
    <location>
        <position position="1"/>
    </location>
</feature>
<accession>X1NPC2</accession>
<keyword evidence="1" id="KW-1133">Transmembrane helix</keyword>